<keyword evidence="3" id="KW-0479">Metal-binding</keyword>
<dbReference type="AlphaFoldDB" id="A0A0K9NVB0"/>
<dbReference type="Proteomes" id="UP000036987">
    <property type="component" value="Unassembled WGS sequence"/>
</dbReference>
<dbReference type="STRING" id="29655.A0A0K9NVB0"/>
<dbReference type="Pfam" id="PF13640">
    <property type="entry name" value="2OG-FeII_Oxy_3"/>
    <property type="match status" value="1"/>
</dbReference>
<evidence type="ECO:0000256" key="3">
    <source>
        <dbReference type="ARBA" id="ARBA00022723"/>
    </source>
</evidence>
<dbReference type="GO" id="GO:0004656">
    <property type="term" value="F:procollagen-proline 4-dioxygenase activity"/>
    <property type="evidence" value="ECO:0000318"/>
    <property type="project" value="GO_Central"/>
</dbReference>
<evidence type="ECO:0000256" key="5">
    <source>
        <dbReference type="ARBA" id="ARBA00022968"/>
    </source>
</evidence>
<dbReference type="InterPro" id="IPR045054">
    <property type="entry name" value="P4HA-like"/>
</dbReference>
<evidence type="ECO:0000256" key="6">
    <source>
        <dbReference type="ARBA" id="ARBA00023002"/>
    </source>
</evidence>
<dbReference type="GO" id="GO:0005789">
    <property type="term" value="C:endoplasmic reticulum membrane"/>
    <property type="evidence" value="ECO:0007669"/>
    <property type="project" value="UniProtKB-SubCell"/>
</dbReference>
<dbReference type="Gene3D" id="2.60.120.620">
    <property type="entry name" value="q2cbj1_9rhob like domain"/>
    <property type="match status" value="1"/>
</dbReference>
<comment type="caution">
    <text evidence="11">The sequence shown here is derived from an EMBL/GenBank/DDBJ whole genome shotgun (WGS) entry which is preliminary data.</text>
</comment>
<keyword evidence="5" id="KW-0735">Signal-anchor</keyword>
<reference evidence="12" key="1">
    <citation type="journal article" date="2016" name="Nature">
        <title>The genome of the seagrass Zostera marina reveals angiosperm adaptation to the sea.</title>
        <authorList>
            <person name="Olsen J.L."/>
            <person name="Rouze P."/>
            <person name="Verhelst B."/>
            <person name="Lin Y.-C."/>
            <person name="Bayer T."/>
            <person name="Collen J."/>
            <person name="Dattolo E."/>
            <person name="De Paoli E."/>
            <person name="Dittami S."/>
            <person name="Maumus F."/>
            <person name="Michel G."/>
            <person name="Kersting A."/>
            <person name="Lauritano C."/>
            <person name="Lohaus R."/>
            <person name="Toepel M."/>
            <person name="Tonon T."/>
            <person name="Vanneste K."/>
            <person name="Amirebrahimi M."/>
            <person name="Brakel J."/>
            <person name="Bostroem C."/>
            <person name="Chovatia M."/>
            <person name="Grimwood J."/>
            <person name="Jenkins J.W."/>
            <person name="Jueterbock A."/>
            <person name="Mraz A."/>
            <person name="Stam W.T."/>
            <person name="Tice H."/>
            <person name="Bornberg-Bauer E."/>
            <person name="Green P.J."/>
            <person name="Pearson G.A."/>
            <person name="Procaccini G."/>
            <person name="Duarte C.M."/>
            <person name="Schmutz J."/>
            <person name="Reusch T.B.H."/>
            <person name="Van de Peer Y."/>
        </authorList>
    </citation>
    <scope>NUCLEOTIDE SEQUENCE [LARGE SCALE GENOMIC DNA]</scope>
    <source>
        <strain evidence="12">cv. Finnish</strain>
    </source>
</reference>
<gene>
    <name evidence="11" type="ORF">ZOSMA_57G00160</name>
</gene>
<comment type="subcellular location">
    <subcellularLocation>
        <location evidence="2">Endoplasmic reticulum membrane</location>
        <topology evidence="2">Single-pass type II membrane protein</topology>
    </subcellularLocation>
</comment>
<name>A0A0K9NVB0_ZOSMR</name>
<dbReference type="FunFam" id="2.60.120.620:FF:000015">
    <property type="entry name" value="Prolyl 4-hydroxylase 1"/>
    <property type="match status" value="1"/>
</dbReference>
<keyword evidence="9" id="KW-0472">Membrane</keyword>
<keyword evidence="4" id="KW-0223">Dioxygenase</keyword>
<feature type="domain" description="Fe2OG dioxygenase" evidence="10">
    <location>
        <begin position="165"/>
        <end position="283"/>
    </location>
</feature>
<proteinExistence type="predicted"/>
<evidence type="ECO:0000256" key="4">
    <source>
        <dbReference type="ARBA" id="ARBA00022964"/>
    </source>
</evidence>
<evidence type="ECO:0000256" key="7">
    <source>
        <dbReference type="ARBA" id="ARBA00023004"/>
    </source>
</evidence>
<comment type="catalytic activity">
    <reaction evidence="8">
        <text>L-prolyl-[collagen] + 2-oxoglutarate + O2 = trans-4-hydroxy-L-prolyl-[collagen] + succinate + CO2</text>
        <dbReference type="Rhea" id="RHEA:18945"/>
        <dbReference type="Rhea" id="RHEA-COMP:11676"/>
        <dbReference type="Rhea" id="RHEA-COMP:11680"/>
        <dbReference type="ChEBI" id="CHEBI:15379"/>
        <dbReference type="ChEBI" id="CHEBI:16526"/>
        <dbReference type="ChEBI" id="CHEBI:16810"/>
        <dbReference type="ChEBI" id="CHEBI:30031"/>
        <dbReference type="ChEBI" id="CHEBI:50342"/>
        <dbReference type="ChEBI" id="CHEBI:61965"/>
        <dbReference type="EC" id="1.14.11.2"/>
    </reaction>
</comment>
<dbReference type="InterPro" id="IPR044862">
    <property type="entry name" value="Pro_4_hyd_alph_FE2OG_OXY"/>
</dbReference>
<keyword evidence="12" id="KW-1185">Reference proteome</keyword>
<keyword evidence="6" id="KW-0560">Oxidoreductase</keyword>
<protein>
    <submittedName>
        <fullName evidence="11">Prolyl 4-hydroxylase subunit alpha-1</fullName>
    </submittedName>
</protein>
<dbReference type="PANTHER" id="PTHR10869">
    <property type="entry name" value="PROLYL 4-HYDROXYLASE ALPHA SUBUNIT"/>
    <property type="match status" value="1"/>
</dbReference>
<organism evidence="11 12">
    <name type="scientific">Zostera marina</name>
    <name type="common">Eelgrass</name>
    <dbReference type="NCBI Taxonomy" id="29655"/>
    <lineage>
        <taxon>Eukaryota</taxon>
        <taxon>Viridiplantae</taxon>
        <taxon>Streptophyta</taxon>
        <taxon>Embryophyta</taxon>
        <taxon>Tracheophyta</taxon>
        <taxon>Spermatophyta</taxon>
        <taxon>Magnoliopsida</taxon>
        <taxon>Liliopsida</taxon>
        <taxon>Zosteraceae</taxon>
        <taxon>Zostera</taxon>
    </lineage>
</organism>
<dbReference type="GO" id="GO:0005783">
    <property type="term" value="C:endoplasmic reticulum"/>
    <property type="evidence" value="ECO:0000318"/>
    <property type="project" value="GO_Central"/>
</dbReference>
<dbReference type="EMBL" id="LFYR01001587">
    <property type="protein sequence ID" value="KMZ60681.1"/>
    <property type="molecule type" value="Genomic_DNA"/>
</dbReference>
<dbReference type="PANTHER" id="PTHR10869:SF42">
    <property type="entry name" value="PROLYL 4-HYDROXYLASE 1"/>
    <property type="match status" value="1"/>
</dbReference>
<dbReference type="OMA" id="ANPMTDV"/>
<sequence>METKIHKISNSGYFQILMLLLKTAMAKGSWLLHLITFLTISMLFGGSLVQLTLLNRIDVNVPHMKIDGEEAILRQGSIKTEVVSWSPRVFVFHNFLSEEECDYLRTIAGPRLVNSSVVNIKTGKPMLSPHRTSTGMFFRKKEWEHPIVERIETRIAAFSHVPKENGEPMQVLRYKEKQYYREHFDYFSNHLNLEKRGGQRIATMLMYLSDNVEGGETYFPAAGNGKCSCAGMTVDGVSVKPIKGDAVLFWSMTLNGSVDRTSFHAGCEVLSGEKWSATKWMRQNTFVSSNSSINHQNRNE</sequence>
<dbReference type="SMART" id="SM00702">
    <property type="entry name" value="P4Hc"/>
    <property type="match status" value="1"/>
</dbReference>
<evidence type="ECO:0000256" key="2">
    <source>
        <dbReference type="ARBA" id="ARBA00004648"/>
    </source>
</evidence>
<evidence type="ECO:0000256" key="8">
    <source>
        <dbReference type="ARBA" id="ARBA00049169"/>
    </source>
</evidence>
<comment type="cofactor">
    <cofactor evidence="1">
        <name>L-ascorbate</name>
        <dbReference type="ChEBI" id="CHEBI:38290"/>
    </cofactor>
</comment>
<dbReference type="GO" id="GO:0005506">
    <property type="term" value="F:iron ion binding"/>
    <property type="evidence" value="ECO:0007669"/>
    <property type="project" value="InterPro"/>
</dbReference>
<evidence type="ECO:0000256" key="9">
    <source>
        <dbReference type="SAM" id="Phobius"/>
    </source>
</evidence>
<evidence type="ECO:0000313" key="12">
    <source>
        <dbReference type="Proteomes" id="UP000036987"/>
    </source>
</evidence>
<dbReference type="InterPro" id="IPR005123">
    <property type="entry name" value="Oxoglu/Fe-dep_dioxygenase_dom"/>
</dbReference>
<evidence type="ECO:0000259" key="10">
    <source>
        <dbReference type="PROSITE" id="PS51471"/>
    </source>
</evidence>
<keyword evidence="9" id="KW-0812">Transmembrane</keyword>
<dbReference type="GO" id="GO:0031418">
    <property type="term" value="F:L-ascorbic acid binding"/>
    <property type="evidence" value="ECO:0007669"/>
    <property type="project" value="InterPro"/>
</dbReference>
<feature type="transmembrane region" description="Helical" evidence="9">
    <location>
        <begin position="30"/>
        <end position="54"/>
    </location>
</feature>
<dbReference type="InterPro" id="IPR006620">
    <property type="entry name" value="Pro_4_hyd_alph"/>
</dbReference>
<evidence type="ECO:0000313" key="11">
    <source>
        <dbReference type="EMBL" id="KMZ60681.1"/>
    </source>
</evidence>
<accession>A0A0K9NVB0</accession>
<evidence type="ECO:0000256" key="1">
    <source>
        <dbReference type="ARBA" id="ARBA00001961"/>
    </source>
</evidence>
<keyword evidence="9" id="KW-1133">Transmembrane helix</keyword>
<dbReference type="OrthoDB" id="420380at2759"/>
<dbReference type="PROSITE" id="PS51471">
    <property type="entry name" value="FE2OG_OXY"/>
    <property type="match status" value="1"/>
</dbReference>
<keyword evidence="7" id="KW-0408">Iron</keyword>